<protein>
    <submittedName>
        <fullName evidence="2">Uncharacterized protein</fullName>
    </submittedName>
</protein>
<proteinExistence type="predicted"/>
<organism evidence="2 3">
    <name type="scientific">Dreissena polymorpha</name>
    <name type="common">Zebra mussel</name>
    <name type="synonym">Mytilus polymorpha</name>
    <dbReference type="NCBI Taxonomy" id="45954"/>
    <lineage>
        <taxon>Eukaryota</taxon>
        <taxon>Metazoa</taxon>
        <taxon>Spiralia</taxon>
        <taxon>Lophotrochozoa</taxon>
        <taxon>Mollusca</taxon>
        <taxon>Bivalvia</taxon>
        <taxon>Autobranchia</taxon>
        <taxon>Heteroconchia</taxon>
        <taxon>Euheterodonta</taxon>
        <taxon>Imparidentia</taxon>
        <taxon>Neoheterodontei</taxon>
        <taxon>Myida</taxon>
        <taxon>Dreissenoidea</taxon>
        <taxon>Dreissenidae</taxon>
        <taxon>Dreissena</taxon>
    </lineage>
</organism>
<dbReference type="EMBL" id="JAIWYP010000008">
    <property type="protein sequence ID" value="KAH3784071.1"/>
    <property type="molecule type" value="Genomic_DNA"/>
</dbReference>
<evidence type="ECO:0000313" key="3">
    <source>
        <dbReference type="Proteomes" id="UP000828390"/>
    </source>
</evidence>
<dbReference type="AlphaFoldDB" id="A0A9D4IQ68"/>
<dbReference type="Proteomes" id="UP000828390">
    <property type="component" value="Unassembled WGS sequence"/>
</dbReference>
<reference evidence="2" key="1">
    <citation type="journal article" date="2019" name="bioRxiv">
        <title>The Genome of the Zebra Mussel, Dreissena polymorpha: A Resource for Invasive Species Research.</title>
        <authorList>
            <person name="McCartney M.A."/>
            <person name="Auch B."/>
            <person name="Kono T."/>
            <person name="Mallez S."/>
            <person name="Zhang Y."/>
            <person name="Obille A."/>
            <person name="Becker A."/>
            <person name="Abrahante J.E."/>
            <person name="Garbe J."/>
            <person name="Badalamenti J.P."/>
            <person name="Herman A."/>
            <person name="Mangelson H."/>
            <person name="Liachko I."/>
            <person name="Sullivan S."/>
            <person name="Sone E.D."/>
            <person name="Koren S."/>
            <person name="Silverstein K.A.T."/>
            <person name="Beckman K.B."/>
            <person name="Gohl D.M."/>
        </authorList>
    </citation>
    <scope>NUCLEOTIDE SEQUENCE</scope>
    <source>
        <strain evidence="2">Duluth1</strain>
        <tissue evidence="2">Whole animal</tissue>
    </source>
</reference>
<gene>
    <name evidence="2" type="ORF">DPMN_162022</name>
</gene>
<keyword evidence="3" id="KW-1185">Reference proteome</keyword>
<reference evidence="2" key="2">
    <citation type="submission" date="2020-11" db="EMBL/GenBank/DDBJ databases">
        <authorList>
            <person name="McCartney M.A."/>
            <person name="Auch B."/>
            <person name="Kono T."/>
            <person name="Mallez S."/>
            <person name="Becker A."/>
            <person name="Gohl D.M."/>
            <person name="Silverstein K.A.T."/>
            <person name="Koren S."/>
            <person name="Bechman K.B."/>
            <person name="Herman A."/>
            <person name="Abrahante J.E."/>
            <person name="Garbe J."/>
        </authorList>
    </citation>
    <scope>NUCLEOTIDE SEQUENCE</scope>
    <source>
        <strain evidence="2">Duluth1</strain>
        <tissue evidence="2">Whole animal</tissue>
    </source>
</reference>
<evidence type="ECO:0000256" key="1">
    <source>
        <dbReference type="SAM" id="MobiDB-lite"/>
    </source>
</evidence>
<evidence type="ECO:0000313" key="2">
    <source>
        <dbReference type="EMBL" id="KAH3784071.1"/>
    </source>
</evidence>
<accession>A0A9D4IQ68</accession>
<sequence length="55" mass="6236">MQARGVNETFKGEHPHRGDNGAFKGEHPHKGVKDAFKGEKPQLYEHLLHDYVIAL</sequence>
<name>A0A9D4IQ68_DREPO</name>
<comment type="caution">
    <text evidence="2">The sequence shown here is derived from an EMBL/GenBank/DDBJ whole genome shotgun (WGS) entry which is preliminary data.</text>
</comment>
<feature type="region of interest" description="Disordered" evidence="1">
    <location>
        <begin position="1"/>
        <end position="34"/>
    </location>
</feature>
<feature type="compositionally biased region" description="Basic and acidic residues" evidence="1">
    <location>
        <begin position="10"/>
        <end position="34"/>
    </location>
</feature>